<keyword evidence="1" id="KW-0472">Membrane</keyword>
<feature type="transmembrane region" description="Helical" evidence="1">
    <location>
        <begin position="20"/>
        <end position="50"/>
    </location>
</feature>
<reference evidence="2 3" key="1">
    <citation type="journal article" date="2019" name="Int. J. Syst. Evol. Microbiol.">
        <title>The Global Catalogue of Microorganisms (GCM) 10K type strain sequencing project: providing services to taxonomists for standard genome sequencing and annotation.</title>
        <authorList>
            <consortium name="The Broad Institute Genomics Platform"/>
            <consortium name="The Broad Institute Genome Sequencing Center for Infectious Disease"/>
            <person name="Wu L."/>
            <person name="Ma J."/>
        </authorList>
    </citation>
    <scope>NUCLEOTIDE SEQUENCE [LARGE SCALE GENOMIC DNA]</scope>
    <source>
        <strain evidence="2 3">DT85</strain>
    </source>
</reference>
<proteinExistence type="predicted"/>
<dbReference type="EMBL" id="JBHTAP010000001">
    <property type="protein sequence ID" value="MFC7233763.1"/>
    <property type="molecule type" value="Genomic_DNA"/>
</dbReference>
<dbReference type="AlphaFoldDB" id="A0ABD5ZJW2"/>
<accession>A0ABD5ZJW2</accession>
<evidence type="ECO:0000256" key="1">
    <source>
        <dbReference type="SAM" id="Phobius"/>
    </source>
</evidence>
<dbReference type="Proteomes" id="UP001596398">
    <property type="component" value="Unassembled WGS sequence"/>
</dbReference>
<feature type="transmembrane region" description="Helical" evidence="1">
    <location>
        <begin position="91"/>
        <end position="110"/>
    </location>
</feature>
<evidence type="ECO:0000313" key="3">
    <source>
        <dbReference type="Proteomes" id="UP001596398"/>
    </source>
</evidence>
<keyword evidence="1" id="KW-0812">Transmembrane</keyword>
<name>A0ABD5ZJW2_9EURY</name>
<keyword evidence="1" id="KW-1133">Transmembrane helix</keyword>
<keyword evidence="3" id="KW-1185">Reference proteome</keyword>
<gene>
    <name evidence="2" type="ORF">ACFQJ4_00380</name>
</gene>
<dbReference type="RefSeq" id="WP_276234759.1">
    <property type="nucleotide sequence ID" value="NZ_CP119802.1"/>
</dbReference>
<protein>
    <submittedName>
        <fullName evidence="2">Uncharacterized protein</fullName>
    </submittedName>
</protein>
<feature type="transmembrane region" description="Helical" evidence="1">
    <location>
        <begin position="57"/>
        <end position="79"/>
    </location>
</feature>
<organism evidence="2 3">
    <name type="scientific">Halosegnis marinus</name>
    <dbReference type="NCBI Taxonomy" id="3034023"/>
    <lineage>
        <taxon>Archaea</taxon>
        <taxon>Methanobacteriati</taxon>
        <taxon>Methanobacteriota</taxon>
        <taxon>Stenosarchaea group</taxon>
        <taxon>Halobacteria</taxon>
        <taxon>Halobacteriales</taxon>
        <taxon>Natronomonadaceae</taxon>
        <taxon>Halosegnis</taxon>
    </lineage>
</organism>
<comment type="caution">
    <text evidence="2">The sequence shown here is derived from an EMBL/GenBank/DDBJ whole genome shotgun (WGS) entry which is preliminary data.</text>
</comment>
<dbReference type="GeneID" id="79265421"/>
<evidence type="ECO:0000313" key="2">
    <source>
        <dbReference type="EMBL" id="MFC7233763.1"/>
    </source>
</evidence>
<sequence length="114" mass="11307">MSVLTPDALAEFRETGRADLALTAALVVGLAATAVHPAGLAVGGALAGLLAPTLRRALVLGVGFGLAVLVAWALVLLWYGTLLAVATAFPLVYIAVGSGLLVPPLAAVAVRGLV</sequence>